<comment type="caution">
    <text evidence="2">The sequence shown here is derived from an EMBL/GenBank/DDBJ whole genome shotgun (WGS) entry which is preliminary data.</text>
</comment>
<dbReference type="Proteomes" id="UP001458880">
    <property type="component" value="Unassembled WGS sequence"/>
</dbReference>
<feature type="region of interest" description="Disordered" evidence="1">
    <location>
        <begin position="56"/>
        <end position="79"/>
    </location>
</feature>
<reference evidence="2 3" key="1">
    <citation type="journal article" date="2024" name="BMC Genomics">
        <title>De novo assembly and annotation of Popillia japonica's genome with initial clues to its potential as an invasive pest.</title>
        <authorList>
            <person name="Cucini C."/>
            <person name="Boschi S."/>
            <person name="Funari R."/>
            <person name="Cardaioli E."/>
            <person name="Iannotti N."/>
            <person name="Marturano G."/>
            <person name="Paoli F."/>
            <person name="Bruttini M."/>
            <person name="Carapelli A."/>
            <person name="Frati F."/>
            <person name="Nardi F."/>
        </authorList>
    </citation>
    <scope>NUCLEOTIDE SEQUENCE [LARGE SCALE GENOMIC DNA]</scope>
    <source>
        <strain evidence="2">DMR45628</strain>
    </source>
</reference>
<keyword evidence="3" id="KW-1185">Reference proteome</keyword>
<gene>
    <name evidence="2" type="ORF">QE152_g33646</name>
</gene>
<dbReference type="AlphaFoldDB" id="A0AAW1IW05"/>
<evidence type="ECO:0000256" key="1">
    <source>
        <dbReference type="SAM" id="MobiDB-lite"/>
    </source>
</evidence>
<evidence type="ECO:0000313" key="3">
    <source>
        <dbReference type="Proteomes" id="UP001458880"/>
    </source>
</evidence>
<name>A0AAW1IW05_POPJA</name>
<organism evidence="2 3">
    <name type="scientific">Popillia japonica</name>
    <name type="common">Japanese beetle</name>
    <dbReference type="NCBI Taxonomy" id="7064"/>
    <lineage>
        <taxon>Eukaryota</taxon>
        <taxon>Metazoa</taxon>
        <taxon>Ecdysozoa</taxon>
        <taxon>Arthropoda</taxon>
        <taxon>Hexapoda</taxon>
        <taxon>Insecta</taxon>
        <taxon>Pterygota</taxon>
        <taxon>Neoptera</taxon>
        <taxon>Endopterygota</taxon>
        <taxon>Coleoptera</taxon>
        <taxon>Polyphaga</taxon>
        <taxon>Scarabaeiformia</taxon>
        <taxon>Scarabaeidae</taxon>
        <taxon>Rutelinae</taxon>
        <taxon>Popillia</taxon>
    </lineage>
</organism>
<protein>
    <submittedName>
        <fullName evidence="2">Uncharacterized protein</fullName>
    </submittedName>
</protein>
<sequence length="79" mass="9027">MTLRMMANAPWFMKNTQLRRDLQIEPLRDHLRSLARSTIERALRSSNPLVLEAVIPQDRPPPRVTAGSTPAQGEYQAPY</sequence>
<accession>A0AAW1IW05</accession>
<proteinExistence type="predicted"/>
<dbReference type="EMBL" id="JASPKY010000517">
    <property type="protein sequence ID" value="KAK9694248.1"/>
    <property type="molecule type" value="Genomic_DNA"/>
</dbReference>
<evidence type="ECO:0000313" key="2">
    <source>
        <dbReference type="EMBL" id="KAK9694248.1"/>
    </source>
</evidence>